<keyword evidence="1" id="KW-0472">Membrane</keyword>
<organism evidence="2 3">
    <name type="scientific">Aurantiacibacter luteus</name>
    <dbReference type="NCBI Taxonomy" id="1581420"/>
    <lineage>
        <taxon>Bacteria</taxon>
        <taxon>Pseudomonadati</taxon>
        <taxon>Pseudomonadota</taxon>
        <taxon>Alphaproteobacteria</taxon>
        <taxon>Sphingomonadales</taxon>
        <taxon>Erythrobacteraceae</taxon>
        <taxon>Aurantiacibacter</taxon>
    </lineage>
</organism>
<dbReference type="Proteomes" id="UP000053464">
    <property type="component" value="Unassembled WGS sequence"/>
</dbReference>
<keyword evidence="3" id="KW-1185">Reference proteome</keyword>
<keyword evidence="1" id="KW-0812">Transmembrane</keyword>
<dbReference type="PATRIC" id="fig|1581420.6.peg.799"/>
<feature type="transmembrane region" description="Helical" evidence="1">
    <location>
        <begin position="24"/>
        <end position="43"/>
    </location>
</feature>
<dbReference type="EMBL" id="LBHB01000001">
    <property type="protein sequence ID" value="KLE35579.1"/>
    <property type="molecule type" value="Genomic_DNA"/>
</dbReference>
<dbReference type="STRING" id="1581420.AAW00_03955"/>
<keyword evidence="1" id="KW-1133">Transmembrane helix</keyword>
<reference evidence="2 3" key="1">
    <citation type="submission" date="2015-04" db="EMBL/GenBank/DDBJ databases">
        <title>The draft genome sequence of Erythrobacter luteus KA37.</title>
        <authorList>
            <person name="Zhuang L."/>
            <person name="Liu Y."/>
            <person name="Shao Z."/>
        </authorList>
    </citation>
    <scope>NUCLEOTIDE SEQUENCE [LARGE SCALE GENOMIC DNA]</scope>
    <source>
        <strain evidence="2 3">KA37</strain>
    </source>
</reference>
<proteinExistence type="predicted"/>
<comment type="caution">
    <text evidence="2">The sequence shown here is derived from an EMBL/GenBank/DDBJ whole genome shotgun (WGS) entry which is preliminary data.</text>
</comment>
<evidence type="ECO:0000256" key="1">
    <source>
        <dbReference type="SAM" id="Phobius"/>
    </source>
</evidence>
<dbReference type="OrthoDB" id="7426601at2"/>
<protein>
    <submittedName>
        <fullName evidence="2">Rod shape-determining protein MreD</fullName>
    </submittedName>
</protein>
<accession>A0A0G9MYA7</accession>
<evidence type="ECO:0000313" key="2">
    <source>
        <dbReference type="EMBL" id="KLE35579.1"/>
    </source>
</evidence>
<dbReference type="RefSeq" id="WP_047002983.1">
    <property type="nucleotide sequence ID" value="NZ_LBHB01000001.1"/>
</dbReference>
<feature type="transmembrane region" description="Helical" evidence="1">
    <location>
        <begin position="151"/>
        <end position="172"/>
    </location>
</feature>
<name>A0A0G9MYA7_9SPHN</name>
<feature type="transmembrane region" description="Helical" evidence="1">
    <location>
        <begin position="120"/>
        <end position="139"/>
    </location>
</feature>
<sequence>MERLNASARRDQFGSKLNRDHSPVLAFGIPWLTIILASMVPLLPVIAPAPILPPLGYIALLAWRMARPGLLPLWAGVPLGLVDDLYSGQPFGCAIFLFSATMIAIELIEMRFPWRGFWQDWAVASAFIVAYIGLTALFSGAPLSANQLPLLLPQLGLSILLFPMIARLVTALDNLRLKRVRRFG</sequence>
<feature type="transmembrane region" description="Helical" evidence="1">
    <location>
        <begin position="89"/>
        <end position="108"/>
    </location>
</feature>
<dbReference type="AlphaFoldDB" id="A0A0G9MYA7"/>
<evidence type="ECO:0000313" key="3">
    <source>
        <dbReference type="Proteomes" id="UP000053464"/>
    </source>
</evidence>
<gene>
    <name evidence="2" type="ORF">AAW00_03955</name>
</gene>